<sequence length="271" mass="31061">MVEFQIVSDLHLENPSAYDVFEVNPHAPYLALLGDIGVVEDAGFFTFIETQLAQFRMVFLLLGNHEPWQSSWPKTRLKISEFSDSVKKRRKLNDVAEKQQGEFVLLDQTRYDVSADVTILGCTLWSNIAEEYKERISFGISDFYYVSDWDIEDHISRHRADLQWLNDQVAQIAASEPERKIAIFTHYSPVTTDPRAAHPKHSNSPLSSGFATDLSGERCWTNPQVRLWAFGHTHYNADYTDEATGKRVISNQRGYYFSQAAAFASEKVFHI</sequence>
<accession>A0A0F7VGH8</accession>
<evidence type="ECO:0000259" key="1">
    <source>
        <dbReference type="Pfam" id="PF00149"/>
    </source>
</evidence>
<dbReference type="GO" id="GO:0016787">
    <property type="term" value="F:hydrolase activity"/>
    <property type="evidence" value="ECO:0007669"/>
    <property type="project" value="InterPro"/>
</dbReference>
<protein>
    <recommendedName>
        <fullName evidence="1">Calcineurin-like phosphoesterase domain-containing protein</fullName>
    </recommendedName>
</protein>
<dbReference type="Pfam" id="PF00149">
    <property type="entry name" value="Metallophos"/>
    <property type="match status" value="1"/>
</dbReference>
<evidence type="ECO:0000313" key="2">
    <source>
        <dbReference type="EMBL" id="CEO59195.1"/>
    </source>
</evidence>
<dbReference type="Proteomes" id="UP000042958">
    <property type="component" value="Unassembled WGS sequence"/>
</dbReference>
<name>A0A0F7VGH8_PENBI</name>
<dbReference type="AlphaFoldDB" id="A0A0F7VGH8"/>
<feature type="domain" description="Calcineurin-like phosphoesterase" evidence="1">
    <location>
        <begin position="6"/>
        <end position="235"/>
    </location>
</feature>
<dbReference type="PANTHER" id="PTHR37844">
    <property type="entry name" value="SER/THR PROTEIN PHOSPHATASE SUPERFAMILY (AFU_ORTHOLOGUE AFUA_1G14840)"/>
    <property type="match status" value="1"/>
</dbReference>
<dbReference type="EMBL" id="CDHK01000003">
    <property type="protein sequence ID" value="CEO59195.1"/>
    <property type="molecule type" value="Genomic_DNA"/>
</dbReference>
<proteinExistence type="predicted"/>
<dbReference type="InterPro" id="IPR004843">
    <property type="entry name" value="Calcineurin-like_PHP"/>
</dbReference>
<gene>
    <name evidence="2" type="ORF">PMG11_03878</name>
</gene>
<dbReference type="PANTHER" id="PTHR37844:SF2">
    <property type="entry name" value="SER_THR PROTEIN PHOSPHATASE SUPERFAMILY (AFU_ORTHOLOGUE AFUA_1G14840)"/>
    <property type="match status" value="1"/>
</dbReference>
<dbReference type="InterPro" id="IPR029052">
    <property type="entry name" value="Metallo-depent_PP-like"/>
</dbReference>
<dbReference type="Gene3D" id="3.60.21.10">
    <property type="match status" value="1"/>
</dbReference>
<evidence type="ECO:0000313" key="3">
    <source>
        <dbReference type="Proteomes" id="UP000042958"/>
    </source>
</evidence>
<dbReference type="OrthoDB" id="550558at2759"/>
<dbReference type="SUPFAM" id="SSF56300">
    <property type="entry name" value="Metallo-dependent phosphatases"/>
    <property type="match status" value="1"/>
</dbReference>
<keyword evidence="3" id="KW-1185">Reference proteome</keyword>
<organism evidence="2 3">
    <name type="scientific">Penicillium brasilianum</name>
    <dbReference type="NCBI Taxonomy" id="104259"/>
    <lineage>
        <taxon>Eukaryota</taxon>
        <taxon>Fungi</taxon>
        <taxon>Dikarya</taxon>
        <taxon>Ascomycota</taxon>
        <taxon>Pezizomycotina</taxon>
        <taxon>Eurotiomycetes</taxon>
        <taxon>Eurotiomycetidae</taxon>
        <taxon>Eurotiales</taxon>
        <taxon>Aspergillaceae</taxon>
        <taxon>Penicillium</taxon>
    </lineage>
</organism>
<reference evidence="3" key="1">
    <citation type="journal article" date="2015" name="Genome Announc.">
        <title>Draft genome sequence of the fungus Penicillium brasilianum MG11.</title>
        <authorList>
            <person name="Horn F."/>
            <person name="Linde J."/>
            <person name="Mattern D.J."/>
            <person name="Walther G."/>
            <person name="Guthke R."/>
            <person name="Brakhage A.A."/>
            <person name="Valiante V."/>
        </authorList>
    </citation>
    <scope>NUCLEOTIDE SEQUENCE [LARGE SCALE GENOMIC DNA]</scope>
    <source>
        <strain evidence="3">MG11</strain>
    </source>
</reference>